<dbReference type="PANTHER" id="PTHR37296">
    <property type="entry name" value="CONSERVED VIRULENCE FACTOR B"/>
    <property type="match status" value="1"/>
</dbReference>
<organism evidence="3 4">
    <name type="scientific">Fusibacter bizertensis</name>
    <dbReference type="NCBI Taxonomy" id="1488331"/>
    <lineage>
        <taxon>Bacteria</taxon>
        <taxon>Bacillati</taxon>
        <taxon>Bacillota</taxon>
        <taxon>Clostridia</taxon>
        <taxon>Eubacteriales</taxon>
        <taxon>Eubacteriales Family XII. Incertae Sedis</taxon>
        <taxon>Fusibacter</taxon>
    </lineage>
</organism>
<sequence>MFAIGKIQKAYVNRFSDFGPFLSNEKNGEFEVLLPNKFAPKDLKLDDELTVFIYRDSEQRLTATIQTPLISLGEIAYLEVVSSIKSGYFLNMGLDKDLYMPYNETKGKPQKGRKVLVIAYLDNQDQLSASMKIFNHLQDASHFKVGEHVKGTVYEIKPEMGAFFAVDDRYHGLIPKHELYKEIKEGAKIEARITKVREDGKVNLSVKEKSAVQINDDIDIIMKALTDSEGVLYLNDESEPEDIKRKLNISKRAFKRAVGRLLKEGKIQIFEEGIRLLD</sequence>
<dbReference type="PROSITE" id="PS50126">
    <property type="entry name" value="S1"/>
    <property type="match status" value="1"/>
</dbReference>
<dbReference type="PIRSF" id="PIRSF012524">
    <property type="entry name" value="YitL_S1"/>
    <property type="match status" value="1"/>
</dbReference>
<dbReference type="InterPro" id="IPR039566">
    <property type="entry name" value="CvfB_S1_st"/>
</dbReference>
<proteinExistence type="inferred from homology"/>
<dbReference type="Gene3D" id="1.10.10.10">
    <property type="entry name" value="Winged helix-like DNA-binding domain superfamily/Winged helix DNA-binding domain"/>
    <property type="match status" value="1"/>
</dbReference>
<evidence type="ECO:0000313" key="3">
    <source>
        <dbReference type="EMBL" id="MDH8677563.1"/>
    </source>
</evidence>
<comment type="similarity">
    <text evidence="1">Belongs to the CvfB family.</text>
</comment>
<protein>
    <submittedName>
        <fullName evidence="3">S1-like domain-containing RNA-binding protein</fullName>
    </submittedName>
</protein>
<dbReference type="RefSeq" id="WP_281093385.1">
    <property type="nucleotide sequence ID" value="NZ_JARYZI010000003.1"/>
</dbReference>
<dbReference type="InterPro" id="IPR040764">
    <property type="entry name" value="CvfB_WH"/>
</dbReference>
<name>A0ABT6NAX2_9FIRM</name>
<dbReference type="Pfam" id="PF13509">
    <property type="entry name" value="S1_2"/>
    <property type="match status" value="2"/>
</dbReference>
<dbReference type="InterPro" id="IPR036388">
    <property type="entry name" value="WH-like_DNA-bd_sf"/>
</dbReference>
<evidence type="ECO:0000259" key="2">
    <source>
        <dbReference type="PROSITE" id="PS50126"/>
    </source>
</evidence>
<dbReference type="SUPFAM" id="SSF50249">
    <property type="entry name" value="Nucleic acid-binding proteins"/>
    <property type="match status" value="1"/>
</dbReference>
<evidence type="ECO:0000256" key="1">
    <source>
        <dbReference type="PIRNR" id="PIRNR012524"/>
    </source>
</evidence>
<dbReference type="InterPro" id="IPR012340">
    <property type="entry name" value="NA-bd_OB-fold"/>
</dbReference>
<dbReference type="InterPro" id="IPR003029">
    <property type="entry name" value="S1_domain"/>
</dbReference>
<dbReference type="EMBL" id="JARYZI010000003">
    <property type="protein sequence ID" value="MDH8677563.1"/>
    <property type="molecule type" value="Genomic_DNA"/>
</dbReference>
<dbReference type="InterPro" id="IPR014464">
    <property type="entry name" value="CvfB_fam"/>
</dbReference>
<keyword evidence="4" id="KW-1185">Reference proteome</keyword>
<gene>
    <name evidence="3" type="ORF">QE109_05365</name>
</gene>
<dbReference type="Gene3D" id="2.40.50.140">
    <property type="entry name" value="Nucleic acid-binding proteins"/>
    <property type="match status" value="2"/>
</dbReference>
<dbReference type="InterPro" id="IPR048587">
    <property type="entry name" value="CvfB_S1_3rd"/>
</dbReference>
<dbReference type="Pfam" id="PF17783">
    <property type="entry name" value="WHD_CvfB"/>
    <property type="match status" value="1"/>
</dbReference>
<reference evidence="3 4" key="1">
    <citation type="submission" date="2023-04" db="EMBL/GenBank/DDBJ databases">
        <title>Fusibacter bizertensis strain WBS, isolated from littoral bottom sediments of the Arctic seas - biochemical and genomic analysis.</title>
        <authorList>
            <person name="Brioukhanov A.L."/>
        </authorList>
    </citation>
    <scope>NUCLEOTIDE SEQUENCE [LARGE SCALE GENOMIC DNA]</scope>
    <source>
        <strain evidence="3 4">WBS</strain>
    </source>
</reference>
<accession>A0ABT6NAX2</accession>
<dbReference type="PANTHER" id="PTHR37296:SF1">
    <property type="entry name" value="CONSERVED VIRULENCE FACTOR B"/>
    <property type="match status" value="1"/>
</dbReference>
<evidence type="ECO:0000313" key="4">
    <source>
        <dbReference type="Proteomes" id="UP001158045"/>
    </source>
</evidence>
<dbReference type="Proteomes" id="UP001158045">
    <property type="component" value="Unassembled WGS sequence"/>
</dbReference>
<comment type="caution">
    <text evidence="3">The sequence shown here is derived from an EMBL/GenBank/DDBJ whole genome shotgun (WGS) entry which is preliminary data.</text>
</comment>
<feature type="domain" description="S1 motif" evidence="2">
    <location>
        <begin position="146"/>
        <end position="207"/>
    </location>
</feature>
<dbReference type="SMART" id="SM00316">
    <property type="entry name" value="S1"/>
    <property type="match status" value="2"/>
</dbReference>
<dbReference type="Pfam" id="PF21543">
    <property type="entry name" value="CvfB_2nd"/>
    <property type="match status" value="1"/>
</dbReference>